<dbReference type="RefSeq" id="WP_142555047.1">
    <property type="nucleotide sequence ID" value="NZ_VIFX01000044.1"/>
</dbReference>
<organism evidence="1 2">
    <name type="scientific">Mycolicibacterium hodleri</name>
    <dbReference type="NCBI Taxonomy" id="49897"/>
    <lineage>
        <taxon>Bacteria</taxon>
        <taxon>Bacillati</taxon>
        <taxon>Actinomycetota</taxon>
        <taxon>Actinomycetes</taxon>
        <taxon>Mycobacteriales</taxon>
        <taxon>Mycobacteriaceae</taxon>
        <taxon>Mycolicibacterium</taxon>
    </lineage>
</organism>
<evidence type="ECO:0000313" key="2">
    <source>
        <dbReference type="Proteomes" id="UP000315759"/>
    </source>
</evidence>
<dbReference type="Gene3D" id="1.10.357.10">
    <property type="entry name" value="Tetracycline Repressor, domain 2"/>
    <property type="match status" value="1"/>
</dbReference>
<name>A0A544VU33_9MYCO</name>
<dbReference type="InterPro" id="IPR009057">
    <property type="entry name" value="Homeodomain-like_sf"/>
</dbReference>
<gene>
    <name evidence="1" type="ORF">D8S82_26990</name>
</gene>
<dbReference type="Proteomes" id="UP000315759">
    <property type="component" value="Unassembled WGS sequence"/>
</dbReference>
<proteinExistence type="predicted"/>
<dbReference type="EMBL" id="VIFX01000044">
    <property type="protein sequence ID" value="TQR83478.1"/>
    <property type="molecule type" value="Genomic_DNA"/>
</dbReference>
<accession>A0A544VU33</accession>
<comment type="caution">
    <text evidence="1">The sequence shown here is derived from an EMBL/GenBank/DDBJ whole genome shotgun (WGS) entry which is preliminary data.</text>
</comment>
<dbReference type="AlphaFoldDB" id="A0A544VU33"/>
<sequence>MRDSSPDDPRFRRSRDRLLAALRQVAREGDLTIPAVSVAAGVTRATFYNHFTSLDEAAWYAMLDSFDELLSEDAAARRAGADPAAVGLQSLRKIVELLRVDGALARLADSYPSDTVLPGLADVVLAQVRWFRTEFGTPTTLDPAAEEIYVAAGLYALLATGARGDDDPVDVALVAYSLLPEWMRHTGSGGPSAQTI</sequence>
<keyword evidence="2" id="KW-1185">Reference proteome</keyword>
<reference evidence="1 2" key="1">
    <citation type="submission" date="2018-10" db="EMBL/GenBank/DDBJ databases">
        <title>Draft genome of Mycobacterium hodleri strain B.</title>
        <authorList>
            <person name="Amande T.J."/>
            <person name="Mcgenity T.J."/>
        </authorList>
    </citation>
    <scope>NUCLEOTIDE SEQUENCE [LARGE SCALE GENOMIC DNA]</scope>
    <source>
        <strain evidence="1 2">B</strain>
    </source>
</reference>
<evidence type="ECO:0000313" key="1">
    <source>
        <dbReference type="EMBL" id="TQR83478.1"/>
    </source>
</evidence>
<dbReference type="SUPFAM" id="SSF46689">
    <property type="entry name" value="Homeodomain-like"/>
    <property type="match status" value="1"/>
</dbReference>
<protein>
    <submittedName>
        <fullName evidence="1">TetR/AcrR family transcriptional regulator</fullName>
    </submittedName>
</protein>